<dbReference type="InterPro" id="IPR050097">
    <property type="entry name" value="Ferredoxin-NADP_redctase_2"/>
</dbReference>
<dbReference type="PRINTS" id="PR00368">
    <property type="entry name" value="FADPNR"/>
</dbReference>
<keyword evidence="1" id="KW-0285">Flavoprotein</keyword>
<evidence type="ECO:0000313" key="6">
    <source>
        <dbReference type="Proteomes" id="UP000568380"/>
    </source>
</evidence>
<dbReference type="InterPro" id="IPR023753">
    <property type="entry name" value="FAD/NAD-binding_dom"/>
</dbReference>
<organism evidence="5 6">
    <name type="scientific">Nonomuraea endophytica</name>
    <dbReference type="NCBI Taxonomy" id="714136"/>
    <lineage>
        <taxon>Bacteria</taxon>
        <taxon>Bacillati</taxon>
        <taxon>Actinomycetota</taxon>
        <taxon>Actinomycetes</taxon>
        <taxon>Streptosporangiales</taxon>
        <taxon>Streptosporangiaceae</taxon>
        <taxon>Nonomuraea</taxon>
    </lineage>
</organism>
<reference evidence="5 6" key="1">
    <citation type="submission" date="2020-08" db="EMBL/GenBank/DDBJ databases">
        <title>Genomic Encyclopedia of Type Strains, Phase IV (KMG-IV): sequencing the most valuable type-strain genomes for metagenomic binning, comparative biology and taxonomic classification.</title>
        <authorList>
            <person name="Goeker M."/>
        </authorList>
    </citation>
    <scope>NUCLEOTIDE SEQUENCE [LARGE SCALE GENOMIC DNA]</scope>
    <source>
        <strain evidence="5 6">DSM 45385</strain>
    </source>
</reference>
<comment type="catalytic activity">
    <reaction evidence="3">
        <text>[thioredoxin]-dithiol + NADP(+) = [thioredoxin]-disulfide + NADPH + H(+)</text>
        <dbReference type="Rhea" id="RHEA:20345"/>
        <dbReference type="Rhea" id="RHEA-COMP:10698"/>
        <dbReference type="Rhea" id="RHEA-COMP:10700"/>
        <dbReference type="ChEBI" id="CHEBI:15378"/>
        <dbReference type="ChEBI" id="CHEBI:29950"/>
        <dbReference type="ChEBI" id="CHEBI:50058"/>
        <dbReference type="ChEBI" id="CHEBI:57783"/>
        <dbReference type="ChEBI" id="CHEBI:58349"/>
        <dbReference type="EC" id="1.8.1.9"/>
    </reaction>
</comment>
<feature type="domain" description="FAD/NAD(P)-binding" evidence="4">
    <location>
        <begin position="7"/>
        <end position="288"/>
    </location>
</feature>
<dbReference type="Gene3D" id="3.50.50.60">
    <property type="entry name" value="FAD/NAD(P)-binding domain"/>
    <property type="match status" value="2"/>
</dbReference>
<dbReference type="EMBL" id="JACHIN010000003">
    <property type="protein sequence ID" value="MBB5077419.1"/>
    <property type="molecule type" value="Genomic_DNA"/>
</dbReference>
<comment type="caution">
    <text evidence="5">The sequence shown here is derived from an EMBL/GenBank/DDBJ whole genome shotgun (WGS) entry which is preliminary data.</text>
</comment>
<name>A0A7W8A1U6_9ACTN</name>
<dbReference type="RefSeq" id="WP_184961216.1">
    <property type="nucleotide sequence ID" value="NZ_JACHIN010000003.1"/>
</dbReference>
<evidence type="ECO:0000256" key="1">
    <source>
        <dbReference type="ARBA" id="ARBA00022630"/>
    </source>
</evidence>
<evidence type="ECO:0000313" key="5">
    <source>
        <dbReference type="EMBL" id="MBB5077419.1"/>
    </source>
</evidence>
<dbReference type="Pfam" id="PF07992">
    <property type="entry name" value="Pyr_redox_2"/>
    <property type="match status" value="1"/>
</dbReference>
<dbReference type="PANTHER" id="PTHR48105">
    <property type="entry name" value="THIOREDOXIN REDUCTASE 1-RELATED-RELATED"/>
    <property type="match status" value="1"/>
</dbReference>
<dbReference type="Proteomes" id="UP000568380">
    <property type="component" value="Unassembled WGS sequence"/>
</dbReference>
<gene>
    <name evidence="5" type="ORF">HNR40_002892</name>
</gene>
<dbReference type="AlphaFoldDB" id="A0A7W8A1U6"/>
<proteinExistence type="predicted"/>
<protein>
    <submittedName>
        <fullName evidence="5">Thioredoxin reductase</fullName>
    </submittedName>
</protein>
<evidence type="ECO:0000256" key="3">
    <source>
        <dbReference type="ARBA" id="ARBA00048132"/>
    </source>
</evidence>
<evidence type="ECO:0000256" key="2">
    <source>
        <dbReference type="ARBA" id="ARBA00023002"/>
    </source>
</evidence>
<dbReference type="SUPFAM" id="SSF51905">
    <property type="entry name" value="FAD/NAD(P)-binding domain"/>
    <property type="match status" value="1"/>
</dbReference>
<keyword evidence="2" id="KW-0560">Oxidoreductase</keyword>
<dbReference type="GO" id="GO:0004791">
    <property type="term" value="F:thioredoxin-disulfide reductase (NADPH) activity"/>
    <property type="evidence" value="ECO:0007669"/>
    <property type="project" value="UniProtKB-EC"/>
</dbReference>
<dbReference type="InterPro" id="IPR036188">
    <property type="entry name" value="FAD/NAD-bd_sf"/>
</dbReference>
<accession>A0A7W8A1U6</accession>
<keyword evidence="6" id="KW-1185">Reference proteome</keyword>
<dbReference type="PRINTS" id="PR00469">
    <property type="entry name" value="PNDRDTASEII"/>
</dbReference>
<evidence type="ECO:0000259" key="4">
    <source>
        <dbReference type="Pfam" id="PF07992"/>
    </source>
</evidence>
<sequence>MTEMRRYDVIVIGGAAAGLSGATALARSRRSVLVIDSGEPRNAPSDGVHNYLGHDGLPPAQLLARGREEFTGYGGEIREGFVSSVTRLPGDAFAVTLRDGGVAEGSRILVATGLRDELPDLPGLAERWGRDVLHCPYCHGWEMRDRAIGVLATGPLAVHQASLWRQLSKDVILFSHTVPDLDLSGLDVEVVDGVVTAVETRDDHLSGVRLADGRTIARDVLVVSPVMHARAEFLKDLGLEPVIQEMDDYVIGSQIPAGPTGATDVPGVWVAGNVSGLMETVVGAAAAGLRAAVAINADLIMSGRQA</sequence>